<proteinExistence type="inferred from homology"/>
<evidence type="ECO:0000313" key="9">
    <source>
        <dbReference type="Proteomes" id="UP000002729"/>
    </source>
</evidence>
<feature type="signal peptide" evidence="6">
    <location>
        <begin position="1"/>
        <end position="20"/>
    </location>
</feature>
<feature type="chain" id="PRO_5003261440" description="SWIM-type domain-containing protein" evidence="6">
    <location>
        <begin position="21"/>
        <end position="990"/>
    </location>
</feature>
<dbReference type="Pfam" id="PF00134">
    <property type="entry name" value="Cyclin_N"/>
    <property type="match status" value="1"/>
</dbReference>
<dbReference type="PROSITE" id="PS50231">
    <property type="entry name" value="RICIN_B_LECTIN"/>
    <property type="match status" value="1"/>
</dbReference>
<name>F0Y7U5_AURAN</name>
<evidence type="ECO:0000256" key="4">
    <source>
        <dbReference type="RuleBase" id="RU000383"/>
    </source>
</evidence>
<dbReference type="Gene3D" id="1.10.472.10">
    <property type="entry name" value="Cyclin-like"/>
    <property type="match status" value="2"/>
</dbReference>
<reference evidence="8 9" key="1">
    <citation type="journal article" date="2011" name="Proc. Natl. Acad. Sci. U.S.A.">
        <title>Niche of harmful alga Aureococcus anophagefferens revealed through ecogenomics.</title>
        <authorList>
            <person name="Gobler C.J."/>
            <person name="Berry D.L."/>
            <person name="Dyhrman S.T."/>
            <person name="Wilhelm S.W."/>
            <person name="Salamov A."/>
            <person name="Lobanov A.V."/>
            <person name="Zhang Y."/>
            <person name="Collier J.L."/>
            <person name="Wurch L.L."/>
            <person name="Kustka A.B."/>
            <person name="Dill B.D."/>
            <person name="Shah M."/>
            <person name="VerBerkmoes N.C."/>
            <person name="Kuo A."/>
            <person name="Terry A."/>
            <person name="Pangilinan J."/>
            <person name="Lindquist E.A."/>
            <person name="Lucas S."/>
            <person name="Paulsen I.T."/>
            <person name="Hattenrath-Lehmann T.K."/>
            <person name="Talmage S.C."/>
            <person name="Walker E.A."/>
            <person name="Koch F."/>
            <person name="Burson A.M."/>
            <person name="Marcoval M.A."/>
            <person name="Tang Y.Z."/>
            <person name="Lecleir G.R."/>
            <person name="Coyne K.J."/>
            <person name="Berg G.M."/>
            <person name="Bertrand E.M."/>
            <person name="Saito M.A."/>
            <person name="Gladyshev V.N."/>
            <person name="Grigoriev I.V."/>
        </authorList>
    </citation>
    <scope>NUCLEOTIDE SEQUENCE [LARGE SCALE GENOMIC DNA]</scope>
    <source>
        <strain evidence="9">CCMP 1984</strain>
    </source>
</reference>
<dbReference type="Proteomes" id="UP000002729">
    <property type="component" value="Unassembled WGS sequence"/>
</dbReference>
<keyword evidence="3" id="KW-0863">Zinc-finger</keyword>
<dbReference type="InterPro" id="IPR006671">
    <property type="entry name" value="Cyclin_N"/>
</dbReference>
<dbReference type="eggNOG" id="KOG0653">
    <property type="taxonomic scope" value="Eukaryota"/>
</dbReference>
<evidence type="ECO:0000256" key="5">
    <source>
        <dbReference type="SAM" id="MobiDB-lite"/>
    </source>
</evidence>
<feature type="region of interest" description="Disordered" evidence="5">
    <location>
        <begin position="947"/>
        <end position="990"/>
    </location>
</feature>
<evidence type="ECO:0000256" key="2">
    <source>
        <dbReference type="ARBA" id="ARBA00023157"/>
    </source>
</evidence>
<dbReference type="InParanoid" id="F0Y7U5"/>
<dbReference type="GO" id="GO:0004653">
    <property type="term" value="F:polypeptide N-acetylgalactosaminyltransferase activity"/>
    <property type="evidence" value="ECO:0007669"/>
    <property type="project" value="TreeGrafter"/>
</dbReference>
<dbReference type="Pfam" id="PF02709">
    <property type="entry name" value="Glyco_transf_7C"/>
    <property type="match status" value="1"/>
</dbReference>
<dbReference type="PANTHER" id="PTHR11675">
    <property type="entry name" value="N-ACETYLGALACTOSAMINYLTRANSFERASE"/>
    <property type="match status" value="1"/>
</dbReference>
<dbReference type="KEGG" id="aaf:AURANDRAFT_71534"/>
<evidence type="ECO:0000256" key="1">
    <source>
        <dbReference type="ARBA" id="ARBA00022679"/>
    </source>
</evidence>
<keyword evidence="3" id="KW-0862">Zinc</keyword>
<feature type="domain" description="SWIM-type" evidence="7">
    <location>
        <begin position="600"/>
        <end position="642"/>
    </location>
</feature>
<evidence type="ECO:0000259" key="7">
    <source>
        <dbReference type="PROSITE" id="PS50966"/>
    </source>
</evidence>
<keyword evidence="6" id="KW-0732">Signal</keyword>
<evidence type="ECO:0000313" key="8">
    <source>
        <dbReference type="EMBL" id="EGB08832.1"/>
    </source>
</evidence>
<dbReference type="InterPro" id="IPR029044">
    <property type="entry name" value="Nucleotide-diphossugar_trans"/>
</dbReference>
<feature type="compositionally biased region" description="Basic residues" evidence="5">
    <location>
        <begin position="981"/>
        <end position="990"/>
    </location>
</feature>
<keyword evidence="4" id="KW-0195">Cyclin</keyword>
<dbReference type="InterPro" id="IPR027791">
    <property type="entry name" value="Galactosyl_T_C"/>
</dbReference>
<dbReference type="InterPro" id="IPR036915">
    <property type="entry name" value="Cyclin-like_sf"/>
</dbReference>
<evidence type="ECO:0000256" key="3">
    <source>
        <dbReference type="PROSITE-ProRule" id="PRU00325"/>
    </source>
</evidence>
<gene>
    <name evidence="8" type="ORF">AURANDRAFT_71534</name>
</gene>
<accession>F0Y7U5</accession>
<protein>
    <recommendedName>
        <fullName evidence="7">SWIM-type domain-containing protein</fullName>
    </recommendedName>
</protein>
<dbReference type="EMBL" id="GL833127">
    <property type="protein sequence ID" value="EGB08832.1"/>
    <property type="molecule type" value="Genomic_DNA"/>
</dbReference>
<dbReference type="eggNOG" id="KOG3737">
    <property type="taxonomic scope" value="Eukaryota"/>
</dbReference>
<keyword evidence="1" id="KW-0808">Transferase</keyword>
<organism evidence="9">
    <name type="scientific">Aureococcus anophagefferens</name>
    <name type="common">Harmful bloom alga</name>
    <dbReference type="NCBI Taxonomy" id="44056"/>
    <lineage>
        <taxon>Eukaryota</taxon>
        <taxon>Sar</taxon>
        <taxon>Stramenopiles</taxon>
        <taxon>Ochrophyta</taxon>
        <taxon>Pelagophyceae</taxon>
        <taxon>Pelagomonadales</taxon>
        <taxon>Pelagomonadaceae</taxon>
        <taxon>Aureococcus</taxon>
    </lineage>
</organism>
<dbReference type="RefSeq" id="XP_009036810.1">
    <property type="nucleotide sequence ID" value="XM_009038562.1"/>
</dbReference>
<evidence type="ECO:0000256" key="6">
    <source>
        <dbReference type="SAM" id="SignalP"/>
    </source>
</evidence>
<dbReference type="SUPFAM" id="SSF53448">
    <property type="entry name" value="Nucleotide-diphospho-sugar transferases"/>
    <property type="match status" value="1"/>
</dbReference>
<dbReference type="SMART" id="SM00385">
    <property type="entry name" value="CYCLIN"/>
    <property type="match status" value="1"/>
</dbReference>
<dbReference type="InterPro" id="IPR001173">
    <property type="entry name" value="Glyco_trans_2-like"/>
</dbReference>
<dbReference type="InterPro" id="IPR007527">
    <property type="entry name" value="Znf_SWIM"/>
</dbReference>
<comment type="similarity">
    <text evidence="4">Belongs to the cyclin family.</text>
</comment>
<dbReference type="OrthoDB" id="204392at2759"/>
<dbReference type="GeneID" id="20228268"/>
<dbReference type="SUPFAM" id="SSF47954">
    <property type="entry name" value="Cyclin-like"/>
    <property type="match status" value="1"/>
</dbReference>
<dbReference type="Pfam" id="PF00535">
    <property type="entry name" value="Glycos_transf_2"/>
    <property type="match status" value="1"/>
</dbReference>
<sequence>MVALLTLSVVLPCAYEYAFMERTAKSVWEMTPAERLEEIIIVDDASDPPLERFAAADTYKVRFFTHDEPRGLIGAKKTGADAARGGIVVFFDCHVKPAPDYWVPFVSHVEKNYKRVVVPTITNLDVDTWTEFGRPPPGTEGMSKCYLTFDGEFKWTKDDTEFVPVMSGGLLAMSRRWWKETGGYDDAMRGWGGENIDQSLRIWRCGGEIVSATRSYVAHMWRDAAKPATRSKYRVPPNAKATNIARAGKAHMGGWYGAKLLSFDLCFDPFVQFKASNKPWEPHNGVNATAIESRMATCNDGAPAASFEWYLRRFKYVYRDGGVLPAKTFQLRHEASGLCLGLAGRTWGSAAKPRDTVRLLACKDVFERRRNSLVWWHRSNRNDEGECCAGLKVWNTDQCLDSAASRSTSLGTAVCDLAGPRSQRATVWDGPGLKVDVFGCVAVSATGEPYLETCGRNVTRFRRHYGAQTPEFKLLSREAKRVWIYGAPDDARGSPAYARRAGEEVARVQQHADEEAVQAMMDDFAEFDDFEFEQQQEEERTITNNGKKTKDKFTAADKRRVGSTLKAYAELALKDPTKEFPDETKNLDFDTLKGIASSCYHLAPLAGADKAKFADVGYQCSCPQFWHYGKCKHSLGMAASLDIYENAEVLGVEVKTFSGGHVRFMSKAELQRYGDVIFVHYDWTSERGGKRVLALSEPTYAARPDYIEAVQKHGMVVDWRLKIVAWFDQLGDAFDMKPETIAMATNYLDRYLSRRSCGGVNLQLAATASIFLASKVEEQRPFRTSDLVTLSGGLLQAADIRLMELELVSTLRWYLNPPTIHASIHQLLALLGAAERDAGDAAELEDRAVAYADRSRSDLAFLAFPPSMIAVAAVLCALRARRADPARTEAFLAVVKAAELPYATAPRAAERIRACGVLLLGLDEEVVALDDDDLEVEAYADQTHPLLYSDSEEDLEENHAPSPTDVMDTGRIADFRSPSPLKRHKSDTWG</sequence>
<dbReference type="GO" id="GO:0008270">
    <property type="term" value="F:zinc ion binding"/>
    <property type="evidence" value="ECO:0007669"/>
    <property type="project" value="UniProtKB-KW"/>
</dbReference>
<dbReference type="PROSITE" id="PS50966">
    <property type="entry name" value="ZF_SWIM"/>
    <property type="match status" value="1"/>
</dbReference>
<dbReference type="GO" id="GO:0005794">
    <property type="term" value="C:Golgi apparatus"/>
    <property type="evidence" value="ECO:0007669"/>
    <property type="project" value="TreeGrafter"/>
</dbReference>
<keyword evidence="2" id="KW-1015">Disulfide bond</keyword>
<dbReference type="InterPro" id="IPR013763">
    <property type="entry name" value="Cyclin-like_dom"/>
</dbReference>
<dbReference type="GO" id="GO:0006493">
    <property type="term" value="P:protein O-linked glycosylation"/>
    <property type="evidence" value="ECO:0007669"/>
    <property type="project" value="TreeGrafter"/>
</dbReference>
<keyword evidence="9" id="KW-1185">Reference proteome</keyword>
<dbReference type="PANTHER" id="PTHR11675:SF119">
    <property type="entry name" value="POLYPEPTIDE N-ACETYLGALACTOSAMINYLTRANSFERASE 2"/>
    <property type="match status" value="1"/>
</dbReference>
<keyword evidence="3" id="KW-0479">Metal-binding</keyword>
<dbReference type="AlphaFoldDB" id="F0Y7U5"/>
<dbReference type="Gene3D" id="3.90.550.10">
    <property type="entry name" value="Spore Coat Polysaccharide Biosynthesis Protein SpsA, Chain A"/>
    <property type="match status" value="1"/>
</dbReference>